<keyword evidence="5 6" id="KW-0157">Chromophore</keyword>
<keyword evidence="3 6" id="KW-0285">Flavoprotein</keyword>
<keyword evidence="10" id="KW-1185">Reference proteome</keyword>
<dbReference type="Pfam" id="PF03441">
    <property type="entry name" value="FAD_binding_7"/>
    <property type="match status" value="1"/>
</dbReference>
<reference evidence="10" key="1">
    <citation type="journal article" date="2019" name="Int. J. Syst. Evol. Microbiol.">
        <title>The Global Catalogue of Microorganisms (GCM) 10K type strain sequencing project: providing services to taxonomists for standard genome sequencing and annotation.</title>
        <authorList>
            <consortium name="The Broad Institute Genomics Platform"/>
            <consortium name="The Broad Institute Genome Sequencing Center for Infectious Disease"/>
            <person name="Wu L."/>
            <person name="Ma J."/>
        </authorList>
    </citation>
    <scope>NUCLEOTIDE SEQUENCE [LARGE SCALE GENOMIC DNA]</scope>
    <source>
        <strain evidence="10">JCM 13378</strain>
    </source>
</reference>
<comment type="similarity">
    <text evidence="1 6">Belongs to the DNA photolyase class-1 family.</text>
</comment>
<comment type="cofactor">
    <cofactor evidence="6">
        <name>(6R)-5,10-methylene-5,6,7,8-tetrahydrofolate</name>
        <dbReference type="ChEBI" id="CHEBI:15636"/>
    </cofactor>
    <text evidence="6">Binds 1 5,10-methenyltetrahydrofolate (MTHF) per subunit.</text>
</comment>
<accession>A0ABP3GBJ2</accession>
<dbReference type="Gene3D" id="3.40.50.620">
    <property type="entry name" value="HUPs"/>
    <property type="match status" value="1"/>
</dbReference>
<sequence>MKHGLFVFTRDLRVQDNQALAAIARQVDRLDCLYIADPADQQPGRYTCRGQGIHARRFLQQSLSQLQQTLQLFGQHLHIQEEESLTAVCRFVQARKINLVGQSAPFGVYEQALTARLAQKLAAMGVDFQTSWQHTLFDRSQLPFDLTDLPKHFTPFRQLVEPLFSAVPPVERVILLPPPGAAPEQKMTLSNAGQPGNTLAFQGGCQAGAAHLHTYFNTDAPLTYKDTRNALDCPQSSTRFSPWLAFGCLSVRQIWQRLRQFEQDKGANQSTYWIKFELLWREYFHWYLQRYQSQVFRFAGIHSQPPLTSFHAGRFAKWCMGNTPYPLVNAVMRQLNQTGYISNRARQIAASCWLNELQGDWRYGAAYFQQQLIDYDVAANWGNWQYLAGVGADPRGGRWFDLHKQRRLYDPQGQFTRRWGGEDCDPQLDHQDAADWPLPDADANQPGRESE</sequence>
<protein>
    <recommendedName>
        <fullName evidence="2 6">Cryptochrome DASH</fullName>
    </recommendedName>
</protein>
<dbReference type="InterPro" id="IPR002081">
    <property type="entry name" value="Cryptochrome/DNA_photolyase_1"/>
</dbReference>
<evidence type="ECO:0000256" key="4">
    <source>
        <dbReference type="ARBA" id="ARBA00022827"/>
    </source>
</evidence>
<dbReference type="NCBIfam" id="TIGR02765">
    <property type="entry name" value="crypto_DASH"/>
    <property type="match status" value="1"/>
</dbReference>
<feature type="domain" description="Photolyase/cryptochrome alpha/beta" evidence="8">
    <location>
        <begin position="2"/>
        <end position="136"/>
    </location>
</feature>
<comment type="caution">
    <text evidence="9">The sequence shown here is derived from an EMBL/GenBank/DDBJ whole genome shotgun (WGS) entry which is preliminary data.</text>
</comment>
<comment type="function">
    <text evidence="6">May have a photoreceptor function.</text>
</comment>
<name>A0ABP3GBJ2_9ALTE</name>
<evidence type="ECO:0000256" key="3">
    <source>
        <dbReference type="ARBA" id="ARBA00022630"/>
    </source>
</evidence>
<proteinExistence type="inferred from homology"/>
<dbReference type="Pfam" id="PF00875">
    <property type="entry name" value="DNA_photolyase"/>
    <property type="match status" value="1"/>
</dbReference>
<dbReference type="SUPFAM" id="SSF48173">
    <property type="entry name" value="Cryptochrome/photolyase FAD-binding domain"/>
    <property type="match status" value="1"/>
</dbReference>
<dbReference type="InterPro" id="IPR014133">
    <property type="entry name" value="Cry_DASH"/>
</dbReference>
<dbReference type="RefSeq" id="WP_343840527.1">
    <property type="nucleotide sequence ID" value="NZ_BAAAEI010000001.1"/>
</dbReference>
<dbReference type="InterPro" id="IPR036155">
    <property type="entry name" value="Crypto/Photolyase_N_sf"/>
</dbReference>
<keyword evidence="4 6" id="KW-0274">FAD</keyword>
<dbReference type="Gene3D" id="1.25.40.80">
    <property type="match status" value="1"/>
</dbReference>
<evidence type="ECO:0000256" key="2">
    <source>
        <dbReference type="ARBA" id="ARBA00017881"/>
    </source>
</evidence>
<evidence type="ECO:0000259" key="8">
    <source>
        <dbReference type="PROSITE" id="PS51645"/>
    </source>
</evidence>
<evidence type="ECO:0000256" key="1">
    <source>
        <dbReference type="ARBA" id="ARBA00005862"/>
    </source>
</evidence>
<dbReference type="InterPro" id="IPR014729">
    <property type="entry name" value="Rossmann-like_a/b/a_fold"/>
</dbReference>
<evidence type="ECO:0000313" key="9">
    <source>
        <dbReference type="EMBL" id="GAA0340754.1"/>
    </source>
</evidence>
<dbReference type="Gene3D" id="1.10.579.10">
    <property type="entry name" value="DNA Cyclobutane Dipyrimidine Photolyase, subunit A, domain 3"/>
    <property type="match status" value="1"/>
</dbReference>
<feature type="compositionally biased region" description="Low complexity" evidence="7">
    <location>
        <begin position="434"/>
        <end position="443"/>
    </location>
</feature>
<dbReference type="InterPro" id="IPR005101">
    <property type="entry name" value="Cryptochr/Photolyase_FAD-bd"/>
</dbReference>
<dbReference type="PANTHER" id="PTHR11455:SF22">
    <property type="entry name" value="CRYPTOCHROME DASH"/>
    <property type="match status" value="1"/>
</dbReference>
<dbReference type="EMBL" id="BAAAEI010000001">
    <property type="protein sequence ID" value="GAA0340754.1"/>
    <property type="molecule type" value="Genomic_DNA"/>
</dbReference>
<comment type="cofactor">
    <cofactor evidence="6">
        <name>FAD</name>
        <dbReference type="ChEBI" id="CHEBI:57692"/>
    </cofactor>
    <text evidence="6">Binds 1 FAD per subunit.</text>
</comment>
<dbReference type="PANTHER" id="PTHR11455">
    <property type="entry name" value="CRYPTOCHROME"/>
    <property type="match status" value="1"/>
</dbReference>
<dbReference type="SUPFAM" id="SSF52425">
    <property type="entry name" value="Cryptochrome/photolyase, N-terminal domain"/>
    <property type="match status" value="1"/>
</dbReference>
<evidence type="ECO:0000313" key="10">
    <source>
        <dbReference type="Proteomes" id="UP001501757"/>
    </source>
</evidence>
<evidence type="ECO:0000256" key="6">
    <source>
        <dbReference type="RuleBase" id="RU367151"/>
    </source>
</evidence>
<evidence type="ECO:0000256" key="7">
    <source>
        <dbReference type="SAM" id="MobiDB-lite"/>
    </source>
</evidence>
<feature type="region of interest" description="Disordered" evidence="7">
    <location>
        <begin position="420"/>
        <end position="451"/>
    </location>
</feature>
<organism evidence="9 10">
    <name type="scientific">Bowmanella denitrificans</name>
    <dbReference type="NCBI Taxonomy" id="366582"/>
    <lineage>
        <taxon>Bacteria</taxon>
        <taxon>Pseudomonadati</taxon>
        <taxon>Pseudomonadota</taxon>
        <taxon>Gammaproteobacteria</taxon>
        <taxon>Alteromonadales</taxon>
        <taxon>Alteromonadaceae</taxon>
        <taxon>Bowmanella</taxon>
    </lineage>
</organism>
<gene>
    <name evidence="9" type="ORF">GCM10009092_01530</name>
</gene>
<dbReference type="PROSITE" id="PS51645">
    <property type="entry name" value="PHR_CRY_ALPHA_BETA"/>
    <property type="match status" value="1"/>
</dbReference>
<evidence type="ECO:0000256" key="5">
    <source>
        <dbReference type="ARBA" id="ARBA00022991"/>
    </source>
</evidence>
<dbReference type="InterPro" id="IPR036134">
    <property type="entry name" value="Crypto/Photolyase_FAD-like_sf"/>
</dbReference>
<dbReference type="PRINTS" id="PR00147">
    <property type="entry name" value="DNAPHOTLYASE"/>
</dbReference>
<dbReference type="InterPro" id="IPR006050">
    <property type="entry name" value="DNA_photolyase_N"/>
</dbReference>
<dbReference type="Proteomes" id="UP001501757">
    <property type="component" value="Unassembled WGS sequence"/>
</dbReference>